<protein>
    <submittedName>
        <fullName evidence="3">Uncharacterized protein</fullName>
    </submittedName>
</protein>
<keyword evidence="2" id="KW-1133">Transmembrane helix</keyword>
<evidence type="ECO:0000256" key="1">
    <source>
        <dbReference type="SAM" id="Coils"/>
    </source>
</evidence>
<comment type="caution">
    <text evidence="3">The sequence shown here is derived from an EMBL/GenBank/DDBJ whole genome shotgun (WGS) entry which is preliminary data.</text>
</comment>
<keyword evidence="2" id="KW-0472">Membrane</keyword>
<proteinExistence type="predicted"/>
<gene>
    <name evidence="3" type="ORF">ACFFIX_20185</name>
</gene>
<feature type="coiled-coil region" evidence="1">
    <location>
        <begin position="50"/>
        <end position="77"/>
    </location>
</feature>
<dbReference type="EMBL" id="JBHLVO010000023">
    <property type="protein sequence ID" value="MFC0273712.1"/>
    <property type="molecule type" value="Genomic_DNA"/>
</dbReference>
<keyword evidence="2" id="KW-0812">Transmembrane</keyword>
<evidence type="ECO:0000313" key="3">
    <source>
        <dbReference type="EMBL" id="MFC0273712.1"/>
    </source>
</evidence>
<keyword evidence="4" id="KW-1185">Reference proteome</keyword>
<feature type="transmembrane region" description="Helical" evidence="2">
    <location>
        <begin position="164"/>
        <end position="182"/>
    </location>
</feature>
<evidence type="ECO:0000256" key="2">
    <source>
        <dbReference type="SAM" id="Phobius"/>
    </source>
</evidence>
<evidence type="ECO:0000313" key="4">
    <source>
        <dbReference type="Proteomes" id="UP001589854"/>
    </source>
</evidence>
<feature type="transmembrane region" description="Helical" evidence="2">
    <location>
        <begin position="140"/>
        <end position="158"/>
    </location>
</feature>
<name>A0ABV6GJ34_9BACI</name>
<dbReference type="Proteomes" id="UP001589854">
    <property type="component" value="Unassembled WGS sequence"/>
</dbReference>
<organism evidence="3 4">
    <name type="scientific">Metabacillus herbersteinensis</name>
    <dbReference type="NCBI Taxonomy" id="283816"/>
    <lineage>
        <taxon>Bacteria</taxon>
        <taxon>Bacillati</taxon>
        <taxon>Bacillota</taxon>
        <taxon>Bacilli</taxon>
        <taxon>Bacillales</taxon>
        <taxon>Bacillaceae</taxon>
        <taxon>Metabacillus</taxon>
    </lineage>
</organism>
<dbReference type="RefSeq" id="WP_378937282.1">
    <property type="nucleotide sequence ID" value="NZ_JBHLVO010000023.1"/>
</dbReference>
<reference evidence="3 4" key="1">
    <citation type="submission" date="2024-09" db="EMBL/GenBank/DDBJ databases">
        <authorList>
            <person name="Sun Q."/>
            <person name="Mori K."/>
        </authorList>
    </citation>
    <scope>NUCLEOTIDE SEQUENCE [LARGE SCALE GENOMIC DNA]</scope>
    <source>
        <strain evidence="3 4">CCM 7228</strain>
    </source>
</reference>
<keyword evidence="1" id="KW-0175">Coiled coil</keyword>
<sequence length="234" mass="27499">MSERKIEKNSLKLFKEDFLELEKIFRKKMQTDQLEVVIEVSDKHKSVKKTSIEEALNEKLEEQLESIQMNFNEYSFTATREINLKCAKSICLVTIQADEKSWNKEVNTVNADKWVDDVWKTIDTFLDERNSKRYSFFTKIPYTFWLIIVGLIITLLPLSFPNNKIVFCIMTAVSFSIGTILSSKTKWFIEKFSPVKFSLSPKKILLPNDYITQKSWEVNLTIKQGKIFRVIQNK</sequence>
<accession>A0ABV6GJ34</accession>